<dbReference type="InterPro" id="IPR018034">
    <property type="entry name" value="Kri1"/>
</dbReference>
<dbReference type="PANTHER" id="PTHR14490">
    <property type="entry name" value="ZINC FINGER, ZZ TYPE"/>
    <property type="match status" value="1"/>
</dbReference>
<dbReference type="Pfam" id="PF05178">
    <property type="entry name" value="Kri1"/>
    <property type="match status" value="1"/>
</dbReference>
<dbReference type="GO" id="GO:0005730">
    <property type="term" value="C:nucleolus"/>
    <property type="evidence" value="ECO:0007669"/>
    <property type="project" value="EnsemblFungi"/>
</dbReference>
<dbReference type="PANTHER" id="PTHR14490:SF5">
    <property type="entry name" value="PROTEIN KRI1 HOMOLOG"/>
    <property type="match status" value="1"/>
</dbReference>
<dbReference type="Proteomes" id="UP000094336">
    <property type="component" value="Unassembled WGS sequence"/>
</dbReference>
<feature type="compositionally biased region" description="Acidic residues" evidence="2">
    <location>
        <begin position="376"/>
        <end position="388"/>
    </location>
</feature>
<dbReference type="Pfam" id="PF12936">
    <property type="entry name" value="Kri1_C"/>
    <property type="match status" value="1"/>
</dbReference>
<evidence type="ECO:0000256" key="2">
    <source>
        <dbReference type="SAM" id="MobiDB-lite"/>
    </source>
</evidence>
<sequence length="537" mass="61996">MPRKKSASKKALEVASKKVPAAVAAPKKEKKQPKQEEYSSESEDSVSEDEDEFGELITNDVESGISEVLTAIKLKDPKLFDPNVKFFEDPEKAVQKMGAKKESHKPMYLKDYHRMNLLTGGDTYEEEEIDMPMEKTYVQQQAEDKEQILSEIKNAFGGDEIEESDDEDFLKKKAPLTRADLIDAERMHPSRKLALPTPEGEGDQFLDAFIGSTAWIPQKGDKMINLDKREGDEDVEDDEEFDDAVDNFERVYNFRYEDSSAAEIVSYARTQATLRRSKTNSRKKAREQKHEDARVEKEKKNEAITKKKSIKVNKVMDRLKQIKEAVGDEVSDETITRVFGDTLMKDDYDEAEWDAKMTEIFDEQYYNDDGAKPEWSDDSDMMNDESEVEASGKHSTEDAEDGPVQKKSKKDKLKDKKAKKKEKESIKDTAEKIVLKNTPQIIDEVEEEQERKRGRSITDDVKFKYREVSPDSFGLTSREIFLADDKDLNDFIGLKKFAPYRPKDQRMKDKRKYAKAKNLKEWRKRVFKNENGPPEDQ</sequence>
<evidence type="ECO:0000313" key="4">
    <source>
        <dbReference type="EMBL" id="ODQ77880.1"/>
    </source>
</evidence>
<feature type="compositionally biased region" description="Basic and acidic residues" evidence="2">
    <location>
        <begin position="421"/>
        <end position="434"/>
    </location>
</feature>
<dbReference type="AlphaFoldDB" id="A0A1E3QJQ1"/>
<feature type="region of interest" description="Disordered" evidence="2">
    <location>
        <begin position="1"/>
        <end position="58"/>
    </location>
</feature>
<dbReference type="OrthoDB" id="10252032at2759"/>
<feature type="compositionally biased region" description="Basic residues" evidence="2">
    <location>
        <begin position="275"/>
        <end position="287"/>
    </location>
</feature>
<feature type="region of interest" description="Disordered" evidence="2">
    <location>
        <begin position="360"/>
        <end position="457"/>
    </location>
</feature>
<evidence type="ECO:0000259" key="3">
    <source>
        <dbReference type="Pfam" id="PF12936"/>
    </source>
</evidence>
<gene>
    <name evidence="4" type="ORF">BABINDRAFT_163255</name>
</gene>
<dbReference type="GO" id="GO:0030686">
    <property type="term" value="C:90S preribosome"/>
    <property type="evidence" value="ECO:0007669"/>
    <property type="project" value="EnsemblFungi"/>
</dbReference>
<protein>
    <recommendedName>
        <fullName evidence="3">Kri1-like C-terminal domain-containing protein</fullName>
    </recommendedName>
</protein>
<dbReference type="STRING" id="984486.A0A1E3QJQ1"/>
<feature type="compositionally biased region" description="Acidic residues" evidence="2">
    <location>
        <begin position="38"/>
        <end position="54"/>
    </location>
</feature>
<comment type="similarity">
    <text evidence="1">Belongs to the KRI1 family.</text>
</comment>
<feature type="region of interest" description="Disordered" evidence="2">
    <location>
        <begin position="275"/>
        <end position="300"/>
    </location>
</feature>
<keyword evidence="5" id="KW-1185">Reference proteome</keyword>
<dbReference type="EMBL" id="KV454438">
    <property type="protein sequence ID" value="ODQ77880.1"/>
    <property type="molecule type" value="Genomic_DNA"/>
</dbReference>
<feature type="region of interest" description="Disordered" evidence="2">
    <location>
        <begin position="503"/>
        <end position="537"/>
    </location>
</feature>
<dbReference type="RefSeq" id="XP_018983208.1">
    <property type="nucleotide sequence ID" value="XM_019129807.1"/>
</dbReference>
<accession>A0A1E3QJQ1</accession>
<feature type="compositionally biased region" description="Basic residues" evidence="2">
    <location>
        <begin position="508"/>
        <end position="526"/>
    </location>
</feature>
<evidence type="ECO:0000256" key="1">
    <source>
        <dbReference type="ARBA" id="ARBA00007473"/>
    </source>
</evidence>
<dbReference type="InterPro" id="IPR024626">
    <property type="entry name" value="Kri1-like_C"/>
</dbReference>
<feature type="domain" description="Kri1-like C-terminal" evidence="3">
    <location>
        <begin position="458"/>
        <end position="526"/>
    </location>
</feature>
<name>A0A1E3QJQ1_9ASCO</name>
<reference evidence="5" key="1">
    <citation type="submission" date="2016-05" db="EMBL/GenBank/DDBJ databases">
        <title>Comparative genomics of biotechnologically important yeasts.</title>
        <authorList>
            <consortium name="DOE Joint Genome Institute"/>
            <person name="Riley R."/>
            <person name="Haridas S."/>
            <person name="Wolfe K.H."/>
            <person name="Lopes M.R."/>
            <person name="Hittinger C.T."/>
            <person name="Goker M."/>
            <person name="Salamov A."/>
            <person name="Wisecaver J."/>
            <person name="Long T.M."/>
            <person name="Aerts A.L."/>
            <person name="Barry K."/>
            <person name="Choi C."/>
            <person name="Clum A."/>
            <person name="Coughlan A.Y."/>
            <person name="Deshpande S."/>
            <person name="Douglass A.P."/>
            <person name="Hanson S.J."/>
            <person name="Klenk H.-P."/>
            <person name="Labutti K."/>
            <person name="Lapidus A."/>
            <person name="Lindquist E."/>
            <person name="Lipzen A."/>
            <person name="Meier-Kolthoff J.P."/>
            <person name="Ohm R.A."/>
            <person name="Otillar R.P."/>
            <person name="Pangilinan J."/>
            <person name="Peng Y."/>
            <person name="Rokas A."/>
            <person name="Rosa C.A."/>
            <person name="Scheuner C."/>
            <person name="Sibirny A.A."/>
            <person name="Slot J.C."/>
            <person name="Stielow J.B."/>
            <person name="Sun H."/>
            <person name="Kurtzman C.P."/>
            <person name="Blackwell M."/>
            <person name="Grigoriev I.V."/>
            <person name="Jeffries T.W."/>
        </authorList>
    </citation>
    <scope>NUCLEOTIDE SEQUENCE [LARGE SCALE GENOMIC DNA]</scope>
    <source>
        <strain evidence="5">NRRL Y-12698</strain>
    </source>
</reference>
<dbReference type="GeneID" id="30147660"/>
<organism evidence="4 5">
    <name type="scientific">Babjeviella inositovora NRRL Y-12698</name>
    <dbReference type="NCBI Taxonomy" id="984486"/>
    <lineage>
        <taxon>Eukaryota</taxon>
        <taxon>Fungi</taxon>
        <taxon>Dikarya</taxon>
        <taxon>Ascomycota</taxon>
        <taxon>Saccharomycotina</taxon>
        <taxon>Pichiomycetes</taxon>
        <taxon>Serinales incertae sedis</taxon>
        <taxon>Babjeviella</taxon>
    </lineage>
</organism>
<feature type="compositionally biased region" description="Basic residues" evidence="2">
    <location>
        <begin position="406"/>
        <end position="420"/>
    </location>
</feature>
<feature type="compositionally biased region" description="Basic and acidic residues" evidence="2">
    <location>
        <begin position="288"/>
        <end position="300"/>
    </location>
</feature>
<dbReference type="GO" id="GO:0000447">
    <property type="term" value="P:endonucleolytic cleavage in ITS1 to separate SSU-rRNA from 5.8S rRNA and LSU-rRNA from tricistronic rRNA transcript (SSU-rRNA, 5.8S rRNA, LSU-rRNA)"/>
    <property type="evidence" value="ECO:0007669"/>
    <property type="project" value="EnsemblFungi"/>
</dbReference>
<proteinExistence type="inferred from homology"/>
<evidence type="ECO:0000313" key="5">
    <source>
        <dbReference type="Proteomes" id="UP000094336"/>
    </source>
</evidence>